<dbReference type="STRING" id="126957.T1JHT6"/>
<dbReference type="PANTHER" id="PTHR44395">
    <property type="match status" value="1"/>
</dbReference>
<feature type="transmembrane region" description="Helical" evidence="1">
    <location>
        <begin position="38"/>
        <end position="63"/>
    </location>
</feature>
<organism evidence="2 3">
    <name type="scientific">Strigamia maritima</name>
    <name type="common">European centipede</name>
    <name type="synonym">Geophilus maritimus</name>
    <dbReference type="NCBI Taxonomy" id="126957"/>
    <lineage>
        <taxon>Eukaryota</taxon>
        <taxon>Metazoa</taxon>
        <taxon>Ecdysozoa</taxon>
        <taxon>Arthropoda</taxon>
        <taxon>Myriapoda</taxon>
        <taxon>Chilopoda</taxon>
        <taxon>Pleurostigmophora</taxon>
        <taxon>Geophilomorpha</taxon>
        <taxon>Linotaeniidae</taxon>
        <taxon>Strigamia</taxon>
    </lineage>
</organism>
<evidence type="ECO:0000256" key="1">
    <source>
        <dbReference type="SAM" id="Phobius"/>
    </source>
</evidence>
<dbReference type="EnsemblMetazoa" id="SMAR013417-RA">
    <property type="protein sequence ID" value="SMAR013417-PA"/>
    <property type="gene ID" value="SMAR013417"/>
</dbReference>
<dbReference type="EMBL" id="JH431494">
    <property type="status" value="NOT_ANNOTATED_CDS"/>
    <property type="molecule type" value="Genomic_DNA"/>
</dbReference>
<sequence>MGDGTHKGHSSHRVRHHNPAHCFQKMEKSKTELSSLQWMSYSILLAFIVACCYHNALPSGLVFDDISAIRDNRDLRPHTPLINLFKNDFWGTPINKGSCTCITDASNVKFPSSSEYKFDMLARTLLPCTCAVCKCTKQIRVSLNQNPNSFRSVHHKFHYIKPKLVETLFPNLQS</sequence>
<dbReference type="AlphaFoldDB" id="T1JHT6"/>
<dbReference type="Proteomes" id="UP000014500">
    <property type="component" value="Unassembled WGS sequence"/>
</dbReference>
<dbReference type="GO" id="GO:0035269">
    <property type="term" value="P:protein O-linked glycosylation via mannose"/>
    <property type="evidence" value="ECO:0007669"/>
    <property type="project" value="TreeGrafter"/>
</dbReference>
<dbReference type="PANTHER" id="PTHR44395:SF1">
    <property type="entry name" value="PROTEIN O-MANNOSYL-TRANSFERASE TMTC3"/>
    <property type="match status" value="1"/>
</dbReference>
<reference evidence="3" key="1">
    <citation type="submission" date="2011-05" db="EMBL/GenBank/DDBJ databases">
        <authorList>
            <person name="Richards S.R."/>
            <person name="Qu J."/>
            <person name="Jiang H."/>
            <person name="Jhangiani S.N."/>
            <person name="Agravi P."/>
            <person name="Goodspeed R."/>
            <person name="Gross S."/>
            <person name="Mandapat C."/>
            <person name="Jackson L."/>
            <person name="Mathew T."/>
            <person name="Pu L."/>
            <person name="Thornton R."/>
            <person name="Saada N."/>
            <person name="Wilczek-Boney K.B."/>
            <person name="Lee S."/>
            <person name="Kovar C."/>
            <person name="Wu Y."/>
            <person name="Scherer S.E."/>
            <person name="Worley K.C."/>
            <person name="Muzny D.M."/>
            <person name="Gibbs R."/>
        </authorList>
    </citation>
    <scope>NUCLEOTIDE SEQUENCE</scope>
    <source>
        <strain evidence="3">Brora</strain>
    </source>
</reference>
<keyword evidence="1" id="KW-1133">Transmembrane helix</keyword>
<dbReference type="GO" id="GO:0000030">
    <property type="term" value="F:mannosyltransferase activity"/>
    <property type="evidence" value="ECO:0007669"/>
    <property type="project" value="TreeGrafter"/>
</dbReference>
<reference evidence="2" key="2">
    <citation type="submission" date="2015-02" db="UniProtKB">
        <authorList>
            <consortium name="EnsemblMetazoa"/>
        </authorList>
    </citation>
    <scope>IDENTIFICATION</scope>
</reference>
<keyword evidence="1" id="KW-0472">Membrane</keyword>
<name>T1JHT6_STRMM</name>
<dbReference type="eggNOG" id="KOG1124">
    <property type="taxonomic scope" value="Eukaryota"/>
</dbReference>
<proteinExistence type="predicted"/>
<evidence type="ECO:0000313" key="3">
    <source>
        <dbReference type="Proteomes" id="UP000014500"/>
    </source>
</evidence>
<keyword evidence="3" id="KW-1185">Reference proteome</keyword>
<evidence type="ECO:0000313" key="2">
    <source>
        <dbReference type="EnsemblMetazoa" id="SMAR013417-PA"/>
    </source>
</evidence>
<protein>
    <submittedName>
        <fullName evidence="2">Uncharacterized protein</fullName>
    </submittedName>
</protein>
<dbReference type="HOGENOM" id="CLU_1542028_0_0_1"/>
<keyword evidence="1" id="KW-0812">Transmembrane</keyword>
<accession>T1JHT6</accession>
<dbReference type="GO" id="GO:0005783">
    <property type="term" value="C:endoplasmic reticulum"/>
    <property type="evidence" value="ECO:0007669"/>
    <property type="project" value="TreeGrafter"/>
</dbReference>